<evidence type="ECO:0000313" key="2">
    <source>
        <dbReference type="Proteomes" id="UP000271889"/>
    </source>
</evidence>
<dbReference type="AlphaFoldDB" id="A0A3P6QWA1"/>
<accession>A0A3P6QWA1</accession>
<dbReference type="Proteomes" id="UP000271889">
    <property type="component" value="Unassembled WGS sequence"/>
</dbReference>
<gene>
    <name evidence="1" type="ORF">CGOC_LOCUS2615</name>
</gene>
<protein>
    <submittedName>
        <fullName evidence="1">Uncharacterized protein</fullName>
    </submittedName>
</protein>
<name>A0A3P6QWA1_CYLGO</name>
<organism evidence="1 2">
    <name type="scientific">Cylicostephanus goldi</name>
    <name type="common">Nematode worm</name>
    <dbReference type="NCBI Taxonomy" id="71465"/>
    <lineage>
        <taxon>Eukaryota</taxon>
        <taxon>Metazoa</taxon>
        <taxon>Ecdysozoa</taxon>
        <taxon>Nematoda</taxon>
        <taxon>Chromadorea</taxon>
        <taxon>Rhabditida</taxon>
        <taxon>Rhabditina</taxon>
        <taxon>Rhabditomorpha</taxon>
        <taxon>Strongyloidea</taxon>
        <taxon>Strongylidae</taxon>
        <taxon>Cylicostephanus</taxon>
    </lineage>
</organism>
<dbReference type="OrthoDB" id="10262475at2759"/>
<evidence type="ECO:0000313" key="1">
    <source>
        <dbReference type="EMBL" id="VDK53219.1"/>
    </source>
</evidence>
<reference evidence="1 2" key="1">
    <citation type="submission" date="2018-11" db="EMBL/GenBank/DDBJ databases">
        <authorList>
            <consortium name="Pathogen Informatics"/>
        </authorList>
    </citation>
    <scope>NUCLEOTIDE SEQUENCE [LARGE SCALE GENOMIC DNA]</scope>
</reference>
<dbReference type="EMBL" id="UYRV01005984">
    <property type="protein sequence ID" value="VDK53219.1"/>
    <property type="molecule type" value="Genomic_DNA"/>
</dbReference>
<proteinExistence type="predicted"/>
<keyword evidence="2" id="KW-1185">Reference proteome</keyword>
<sequence length="116" mass="13354">MLFKKNISEEAIAQNPQKNIVISNKPKVKATVFRNDLRDSRIIVGMNDDNEKYFNAYMYDLLNDSMTLLIKNDGLGGFLFDNGMNIRLAIQEQPDGSTMYLRESSEERDVVIAFWP</sequence>